<reference evidence="7 8" key="1">
    <citation type="submission" date="2020-04" db="EMBL/GenBank/DDBJ databases">
        <authorList>
            <person name="Alioto T."/>
            <person name="Alioto T."/>
            <person name="Gomez Garrido J."/>
        </authorList>
    </citation>
    <scope>NUCLEOTIDE SEQUENCE [LARGE SCALE GENOMIC DNA]</scope>
</reference>
<keyword evidence="2 6" id="KW-0808">Transferase</keyword>
<keyword evidence="3" id="KW-0479">Metal-binding</keyword>
<evidence type="ECO:0000313" key="8">
    <source>
        <dbReference type="Proteomes" id="UP000494165"/>
    </source>
</evidence>
<dbReference type="GO" id="GO:0042811">
    <property type="term" value="P:pheromone biosynthetic process"/>
    <property type="evidence" value="ECO:0007669"/>
    <property type="project" value="UniProtKB-ARBA"/>
</dbReference>
<dbReference type="Gene3D" id="1.10.600.10">
    <property type="entry name" value="Farnesyl Diphosphate Synthase"/>
    <property type="match status" value="1"/>
</dbReference>
<evidence type="ECO:0000256" key="6">
    <source>
        <dbReference type="RuleBase" id="RU004466"/>
    </source>
</evidence>
<dbReference type="Pfam" id="PF00348">
    <property type="entry name" value="polyprenyl_synt"/>
    <property type="match status" value="1"/>
</dbReference>
<dbReference type="GO" id="GO:0005737">
    <property type="term" value="C:cytoplasm"/>
    <property type="evidence" value="ECO:0007669"/>
    <property type="project" value="TreeGrafter"/>
</dbReference>
<evidence type="ECO:0000256" key="4">
    <source>
        <dbReference type="ARBA" id="ARBA00022842"/>
    </source>
</evidence>
<dbReference type="AlphaFoldDB" id="A0A8S1CB36"/>
<comment type="caution">
    <text evidence="7">The sequence shown here is derived from an EMBL/GenBank/DDBJ whole genome shotgun (WGS) entry which is preliminary data.</text>
</comment>
<dbReference type="SUPFAM" id="SSF48576">
    <property type="entry name" value="Terpenoid synthases"/>
    <property type="match status" value="1"/>
</dbReference>
<dbReference type="PANTHER" id="PTHR11525:SF0">
    <property type="entry name" value="FARNESYL PYROPHOSPHATE SYNTHASE"/>
    <property type="match status" value="1"/>
</dbReference>
<keyword evidence="8" id="KW-1185">Reference proteome</keyword>
<accession>A0A8S1CB36</accession>
<name>A0A8S1CB36_9INSE</name>
<evidence type="ECO:0000256" key="1">
    <source>
        <dbReference type="ARBA" id="ARBA00001946"/>
    </source>
</evidence>
<evidence type="ECO:0000256" key="2">
    <source>
        <dbReference type="ARBA" id="ARBA00022679"/>
    </source>
</evidence>
<dbReference type="OrthoDB" id="10257492at2759"/>
<gene>
    <name evidence="7" type="ORF">CLODIP_2_CD05481</name>
</gene>
<dbReference type="GO" id="GO:0046872">
    <property type="term" value="F:metal ion binding"/>
    <property type="evidence" value="ECO:0007669"/>
    <property type="project" value="UniProtKB-KW"/>
</dbReference>
<dbReference type="GO" id="GO:0045337">
    <property type="term" value="P:farnesyl diphosphate biosynthetic process"/>
    <property type="evidence" value="ECO:0007669"/>
    <property type="project" value="TreeGrafter"/>
</dbReference>
<comment type="pathway">
    <text evidence="5">Pheromone biosynthesis.</text>
</comment>
<dbReference type="InterPro" id="IPR008949">
    <property type="entry name" value="Isoprenoid_synthase_dom_sf"/>
</dbReference>
<dbReference type="GO" id="GO:0004337">
    <property type="term" value="F:(2E,6E)-farnesyl diphosphate synthase activity"/>
    <property type="evidence" value="ECO:0007669"/>
    <property type="project" value="TreeGrafter"/>
</dbReference>
<dbReference type="GO" id="GO:0004161">
    <property type="term" value="F:dimethylallyltranstransferase activity"/>
    <property type="evidence" value="ECO:0007669"/>
    <property type="project" value="TreeGrafter"/>
</dbReference>
<organism evidence="7 8">
    <name type="scientific">Cloeon dipterum</name>
    <dbReference type="NCBI Taxonomy" id="197152"/>
    <lineage>
        <taxon>Eukaryota</taxon>
        <taxon>Metazoa</taxon>
        <taxon>Ecdysozoa</taxon>
        <taxon>Arthropoda</taxon>
        <taxon>Hexapoda</taxon>
        <taxon>Insecta</taxon>
        <taxon>Pterygota</taxon>
        <taxon>Palaeoptera</taxon>
        <taxon>Ephemeroptera</taxon>
        <taxon>Pisciforma</taxon>
        <taxon>Baetidae</taxon>
        <taxon>Cloeon</taxon>
    </lineage>
</organism>
<proteinExistence type="inferred from homology"/>
<comment type="cofactor">
    <cofactor evidence="1">
        <name>Mg(2+)</name>
        <dbReference type="ChEBI" id="CHEBI:18420"/>
    </cofactor>
</comment>
<dbReference type="InterPro" id="IPR000092">
    <property type="entry name" value="Polyprenyl_synt"/>
</dbReference>
<evidence type="ECO:0000256" key="5">
    <source>
        <dbReference type="ARBA" id="ARBA00033740"/>
    </source>
</evidence>
<dbReference type="PANTHER" id="PTHR11525">
    <property type="entry name" value="FARNESYL-PYROPHOSPHATE SYNTHETASE"/>
    <property type="match status" value="1"/>
</dbReference>
<sequence>MLFEHIFLAYSDSSGRDLFNGETLGFEIKSDFNFEKFNTLVTVCISKCAMFATFAGLLFAKRCLFVVAERKVRTFARGVGLVITARQQLAANERGLLRKQAEQTKSMRRRSISRISLRTTMLAGQARSALARVFLQHTPDLAPSRRALATTSASFSWFGKPEPAPAVRGPITNKAELIQFNAAFPDIVRNLTERGRQHLEVPAATKWFAQVLQYAVPGGKKNRGLAVSQAYKYLAQECTPEGLKQAHLMGWAVEMLHASLTVAQDALDGVQVRRGRPSWPVHCGLGLRAVNDAALLETGLYELLKTHFRSHPHYVEILELFHDVTHKAIMGQVLDIQARSDASLELFTMERYQAIVKYKTAYYTFQLPVILAMYLAENNDLELHRQAKMILMEMGQIFQVQV</sequence>
<dbReference type="EMBL" id="CADEPI010000021">
    <property type="protein sequence ID" value="CAB3365643.1"/>
    <property type="molecule type" value="Genomic_DNA"/>
</dbReference>
<keyword evidence="4" id="KW-0460">Magnesium</keyword>
<evidence type="ECO:0000313" key="7">
    <source>
        <dbReference type="EMBL" id="CAB3365643.1"/>
    </source>
</evidence>
<comment type="similarity">
    <text evidence="6">Belongs to the FPP/GGPP synthase family.</text>
</comment>
<evidence type="ECO:0008006" key="9">
    <source>
        <dbReference type="Google" id="ProtNLM"/>
    </source>
</evidence>
<evidence type="ECO:0000256" key="3">
    <source>
        <dbReference type="ARBA" id="ARBA00022723"/>
    </source>
</evidence>
<protein>
    <recommendedName>
        <fullName evidence="9">Farnesyl diphosphate synthase</fullName>
    </recommendedName>
</protein>
<dbReference type="Proteomes" id="UP000494165">
    <property type="component" value="Unassembled WGS sequence"/>
</dbReference>
<dbReference type="InterPro" id="IPR039702">
    <property type="entry name" value="FPS1-like"/>
</dbReference>